<evidence type="ECO:0000259" key="4">
    <source>
        <dbReference type="PROSITE" id="PS01124"/>
    </source>
</evidence>
<dbReference type="GO" id="GO:0003700">
    <property type="term" value="F:DNA-binding transcription factor activity"/>
    <property type="evidence" value="ECO:0007669"/>
    <property type="project" value="InterPro"/>
</dbReference>
<dbReference type="PROSITE" id="PS01124">
    <property type="entry name" value="HTH_ARAC_FAMILY_2"/>
    <property type="match status" value="1"/>
</dbReference>
<dbReference type="InterPro" id="IPR050204">
    <property type="entry name" value="AraC_XylS_family_regulators"/>
</dbReference>
<sequence>MPAVAAGMGCTDRIPGGWVVEALPIRLHLATTDPEVVAETLRRAYATAQVRAPRHDPAFGYRQDVHGDTDLALGRFLFRGRGRVDLVLEEKFTVSWPRSGTLHWQIDGHRGTGLALIQPHQDYRSTLELLRVDTADLSLEALTRTARTVYGDERLTLGFNAPQPVSARMADYWQATCTYVRQTLTDPATAGIALLRAELLRRLAVATLEAFPLAGDPHARRESVAARQAAYTAAVEFLHAAASLPITLEDVARHAQVSTLELVRAFRSHAGITPGAYLRGVRLAAAHQDLVAADPTAGDTVGTIAARWGFPHPGDFARRHRAAYGVPPSHTLHR</sequence>
<protein>
    <recommendedName>
        <fullName evidence="4">HTH araC/xylS-type domain-containing protein</fullName>
    </recommendedName>
</protein>
<dbReference type="InterPro" id="IPR009057">
    <property type="entry name" value="Homeodomain-like_sf"/>
</dbReference>
<dbReference type="AlphaFoldDB" id="A0A917M0M8"/>
<dbReference type="RefSeq" id="WP_188539870.1">
    <property type="nucleotide sequence ID" value="NZ_BMEQ01000032.1"/>
</dbReference>
<comment type="caution">
    <text evidence="5">The sequence shown here is derived from an EMBL/GenBank/DDBJ whole genome shotgun (WGS) entry which is preliminary data.</text>
</comment>
<reference evidence="5" key="1">
    <citation type="journal article" date="2014" name="Int. J. Syst. Evol. Microbiol.">
        <title>Complete genome sequence of Corynebacterium casei LMG S-19264T (=DSM 44701T), isolated from a smear-ripened cheese.</title>
        <authorList>
            <consortium name="US DOE Joint Genome Institute (JGI-PGF)"/>
            <person name="Walter F."/>
            <person name="Albersmeier A."/>
            <person name="Kalinowski J."/>
            <person name="Ruckert C."/>
        </authorList>
    </citation>
    <scope>NUCLEOTIDE SEQUENCE</scope>
    <source>
        <strain evidence="5">CGMCC 1.12187</strain>
    </source>
</reference>
<evidence type="ECO:0000256" key="2">
    <source>
        <dbReference type="ARBA" id="ARBA00023125"/>
    </source>
</evidence>
<evidence type="ECO:0000313" key="5">
    <source>
        <dbReference type="EMBL" id="GGG68972.1"/>
    </source>
</evidence>
<reference evidence="5" key="2">
    <citation type="submission" date="2020-09" db="EMBL/GenBank/DDBJ databases">
        <authorList>
            <person name="Sun Q."/>
            <person name="Zhou Y."/>
        </authorList>
    </citation>
    <scope>NUCLEOTIDE SEQUENCE</scope>
    <source>
        <strain evidence="5">CGMCC 1.12187</strain>
    </source>
</reference>
<dbReference type="EMBL" id="BMEQ01000032">
    <property type="protein sequence ID" value="GGG68972.1"/>
    <property type="molecule type" value="Genomic_DNA"/>
</dbReference>
<dbReference type="GO" id="GO:0043565">
    <property type="term" value="F:sequence-specific DNA binding"/>
    <property type="evidence" value="ECO:0007669"/>
    <property type="project" value="InterPro"/>
</dbReference>
<dbReference type="Proteomes" id="UP000638848">
    <property type="component" value="Unassembled WGS sequence"/>
</dbReference>
<dbReference type="Gene3D" id="1.10.10.60">
    <property type="entry name" value="Homeodomain-like"/>
    <property type="match status" value="1"/>
</dbReference>
<dbReference type="InterPro" id="IPR018060">
    <property type="entry name" value="HTH_AraC"/>
</dbReference>
<keyword evidence="6" id="KW-1185">Reference proteome</keyword>
<dbReference type="PANTHER" id="PTHR46796:SF12">
    <property type="entry name" value="HTH-TYPE DNA-BINDING TRANSCRIPTIONAL ACTIVATOR EUTR"/>
    <property type="match status" value="1"/>
</dbReference>
<accession>A0A917M0M8</accession>
<evidence type="ECO:0000313" key="6">
    <source>
        <dbReference type="Proteomes" id="UP000638848"/>
    </source>
</evidence>
<dbReference type="Pfam" id="PF12833">
    <property type="entry name" value="HTH_18"/>
    <property type="match status" value="1"/>
</dbReference>
<name>A0A917M0M8_9MICC</name>
<evidence type="ECO:0000256" key="1">
    <source>
        <dbReference type="ARBA" id="ARBA00023015"/>
    </source>
</evidence>
<keyword evidence="3" id="KW-0804">Transcription</keyword>
<dbReference type="PANTHER" id="PTHR46796">
    <property type="entry name" value="HTH-TYPE TRANSCRIPTIONAL ACTIVATOR RHAS-RELATED"/>
    <property type="match status" value="1"/>
</dbReference>
<keyword evidence="2" id="KW-0238">DNA-binding</keyword>
<dbReference type="SMART" id="SM00342">
    <property type="entry name" value="HTH_ARAC"/>
    <property type="match status" value="1"/>
</dbReference>
<feature type="domain" description="HTH araC/xylS-type" evidence="4">
    <location>
        <begin position="232"/>
        <end position="334"/>
    </location>
</feature>
<keyword evidence="1" id="KW-0805">Transcription regulation</keyword>
<proteinExistence type="predicted"/>
<evidence type="ECO:0000256" key="3">
    <source>
        <dbReference type="ARBA" id="ARBA00023163"/>
    </source>
</evidence>
<gene>
    <name evidence="5" type="ORF">GCM10011374_36760</name>
</gene>
<dbReference type="SUPFAM" id="SSF46689">
    <property type="entry name" value="Homeodomain-like"/>
    <property type="match status" value="1"/>
</dbReference>
<organism evidence="5 6">
    <name type="scientific">Kocuria dechangensis</name>
    <dbReference type="NCBI Taxonomy" id="1176249"/>
    <lineage>
        <taxon>Bacteria</taxon>
        <taxon>Bacillati</taxon>
        <taxon>Actinomycetota</taxon>
        <taxon>Actinomycetes</taxon>
        <taxon>Micrococcales</taxon>
        <taxon>Micrococcaceae</taxon>
        <taxon>Kocuria</taxon>
    </lineage>
</organism>